<protein>
    <recommendedName>
        <fullName evidence="5">HTH cro/C1-type domain-containing protein</fullName>
    </recommendedName>
</protein>
<dbReference type="GO" id="GO:0005829">
    <property type="term" value="C:cytosol"/>
    <property type="evidence" value="ECO:0007669"/>
    <property type="project" value="TreeGrafter"/>
</dbReference>
<feature type="domain" description="HTH cro/C1-type" evidence="5">
    <location>
        <begin position="25"/>
        <end position="79"/>
    </location>
</feature>
<dbReference type="PROSITE" id="PS50943">
    <property type="entry name" value="HTH_CROC1"/>
    <property type="match status" value="1"/>
</dbReference>
<sequence length="483" mass="52881">MKHRAKVVKVVNIGFVEKTYAGGRLRELREGRSMSQADLARLLEISPSYVSQLEHNTRPLTLPVLLRLTAAFGVDAEFFAAQDTARLVADVREVFADDLLGAAISQGELDELTTNLPGVARTLVGLHRRYREATENVLALVAEHGLDRTAAQLPHEEIRDYFYQRRNYVAELDEPAERLAVQLRLRPGEVRSGLAAGLAARHGVTVTTEGIEPGSDLHRYDPQRRVLSVSPTLRPGQAAFRLASQLALFEAGPVIDRLAAEGPFSGDTARGLARIGLANYFAGALVLPYRRFLGVAERFRYDIARLCDHFGVGFETVCHRLSTLQRRGARGVPFSFVRVDRAGNISKRQSATGFHFSRVGGSCPLWTVYEAFSAPGRTLTQIAELPDGKKYFWIARTVFRGVGAHGSPGKTFAIGLGCELRHARRLVYSDGLALGEGAAVTPIGMGCKVCERPACPQRAFPVIGKPLRVDENSSTLVPYPPAE</sequence>
<keyword evidence="7" id="KW-1185">Reference proteome</keyword>
<dbReference type="eggNOG" id="COG3800">
    <property type="taxonomic scope" value="Bacteria"/>
</dbReference>
<comment type="similarity">
    <text evidence="1">Belongs to the short-chain fatty acyl-CoA assimilation regulator (ScfR) family.</text>
</comment>
<dbReference type="SMART" id="SM00530">
    <property type="entry name" value="HTH_XRE"/>
    <property type="match status" value="1"/>
</dbReference>
<dbReference type="InterPro" id="IPR050807">
    <property type="entry name" value="TransReg_Diox_bact_type"/>
</dbReference>
<dbReference type="SUPFAM" id="SSF47413">
    <property type="entry name" value="lambda repressor-like DNA-binding domains"/>
    <property type="match status" value="1"/>
</dbReference>
<dbReference type="eggNOG" id="COG1396">
    <property type="taxonomic scope" value="Bacteria"/>
</dbReference>
<dbReference type="Gene3D" id="1.10.260.40">
    <property type="entry name" value="lambda repressor-like DNA-binding domains"/>
    <property type="match status" value="1"/>
</dbReference>
<evidence type="ECO:0000256" key="2">
    <source>
        <dbReference type="ARBA" id="ARBA00023015"/>
    </source>
</evidence>
<dbReference type="InterPro" id="IPR001387">
    <property type="entry name" value="Cro/C1-type_HTH"/>
</dbReference>
<evidence type="ECO:0000256" key="3">
    <source>
        <dbReference type="ARBA" id="ARBA00023125"/>
    </source>
</evidence>
<dbReference type="GO" id="GO:0003677">
    <property type="term" value="F:DNA binding"/>
    <property type="evidence" value="ECO:0007669"/>
    <property type="project" value="UniProtKB-KW"/>
</dbReference>
<keyword evidence="3" id="KW-0238">DNA-binding</keyword>
<dbReference type="InterPro" id="IPR010359">
    <property type="entry name" value="IrrE_HExxH"/>
</dbReference>
<evidence type="ECO:0000313" key="6">
    <source>
        <dbReference type="EMBL" id="AHH99695.1"/>
    </source>
</evidence>
<accession>W5WG31</accession>
<dbReference type="Proteomes" id="UP000019225">
    <property type="component" value="Chromosome"/>
</dbReference>
<dbReference type="Pfam" id="PF01381">
    <property type="entry name" value="HTH_3"/>
    <property type="match status" value="1"/>
</dbReference>
<organism evidence="6 7">
    <name type="scientific">Kutzneria albida DSM 43870</name>
    <dbReference type="NCBI Taxonomy" id="1449976"/>
    <lineage>
        <taxon>Bacteria</taxon>
        <taxon>Bacillati</taxon>
        <taxon>Actinomycetota</taxon>
        <taxon>Actinomycetes</taxon>
        <taxon>Pseudonocardiales</taxon>
        <taxon>Pseudonocardiaceae</taxon>
        <taxon>Kutzneria</taxon>
    </lineage>
</organism>
<evidence type="ECO:0000256" key="1">
    <source>
        <dbReference type="ARBA" id="ARBA00007227"/>
    </source>
</evidence>
<evidence type="ECO:0000259" key="5">
    <source>
        <dbReference type="PROSITE" id="PS50943"/>
    </source>
</evidence>
<evidence type="ECO:0000313" key="7">
    <source>
        <dbReference type="Proteomes" id="UP000019225"/>
    </source>
</evidence>
<gene>
    <name evidence="6" type="ORF">KALB_6335</name>
</gene>
<dbReference type="Pfam" id="PF09856">
    <property type="entry name" value="ScfRs"/>
    <property type="match status" value="1"/>
</dbReference>
<keyword evidence="2" id="KW-0805">Transcription regulation</keyword>
<dbReference type="PIRSF" id="PIRSF019251">
    <property type="entry name" value="Rv0465c"/>
    <property type="match status" value="1"/>
</dbReference>
<keyword evidence="4" id="KW-0804">Transcription</keyword>
<dbReference type="STRING" id="1449976.KALB_6335"/>
<dbReference type="KEGG" id="kal:KALB_6335"/>
<dbReference type="InterPro" id="IPR026281">
    <property type="entry name" value="HTH_RamB"/>
</dbReference>
<dbReference type="AlphaFoldDB" id="W5WG31"/>
<proteinExistence type="inferred from homology"/>
<dbReference type="InterPro" id="IPR010982">
    <property type="entry name" value="Lambda_DNA-bd_dom_sf"/>
</dbReference>
<dbReference type="Pfam" id="PF06114">
    <property type="entry name" value="Peptidase_M78"/>
    <property type="match status" value="1"/>
</dbReference>
<reference evidence="6 7" key="1">
    <citation type="journal article" date="2014" name="BMC Genomics">
        <title>Complete genome sequence of producer of the glycopeptide antibiotic Aculeximycin Kutzneria albida DSM 43870T, a representative of minor genus of Pseudonocardiaceae.</title>
        <authorList>
            <person name="Rebets Y."/>
            <person name="Tokovenko B."/>
            <person name="Lushchyk I."/>
            <person name="Ruckert C."/>
            <person name="Zaburannyi N."/>
            <person name="Bechthold A."/>
            <person name="Kalinowski J."/>
            <person name="Luzhetskyy A."/>
        </authorList>
    </citation>
    <scope>NUCLEOTIDE SEQUENCE [LARGE SCALE GENOMIC DNA]</scope>
    <source>
        <strain evidence="6">DSM 43870</strain>
    </source>
</reference>
<dbReference type="GO" id="GO:0003700">
    <property type="term" value="F:DNA-binding transcription factor activity"/>
    <property type="evidence" value="ECO:0007669"/>
    <property type="project" value="TreeGrafter"/>
</dbReference>
<evidence type="ECO:0000256" key="4">
    <source>
        <dbReference type="ARBA" id="ARBA00023163"/>
    </source>
</evidence>
<dbReference type="InterPro" id="IPR018653">
    <property type="entry name" value="ScfR_C"/>
</dbReference>
<dbReference type="HOGENOM" id="CLU_046383_0_0_11"/>
<dbReference type="CDD" id="cd00093">
    <property type="entry name" value="HTH_XRE"/>
    <property type="match status" value="1"/>
</dbReference>
<name>W5WG31_9PSEU</name>
<dbReference type="PATRIC" id="fig|1449976.3.peg.6357"/>
<dbReference type="EMBL" id="CP007155">
    <property type="protein sequence ID" value="AHH99695.1"/>
    <property type="molecule type" value="Genomic_DNA"/>
</dbReference>
<dbReference type="PANTHER" id="PTHR46797">
    <property type="entry name" value="HTH-TYPE TRANSCRIPTIONAL REGULATOR"/>
    <property type="match status" value="1"/>
</dbReference>
<dbReference type="PANTHER" id="PTHR46797:SF23">
    <property type="entry name" value="HTH-TYPE TRANSCRIPTIONAL REGULATOR SUTR"/>
    <property type="match status" value="1"/>
</dbReference>